<protein>
    <submittedName>
        <fullName evidence="2">Uncharacterized protein</fullName>
    </submittedName>
</protein>
<dbReference type="GeneID" id="90979657"/>
<feature type="transmembrane region" description="Helical" evidence="1">
    <location>
        <begin position="7"/>
        <end position="26"/>
    </location>
</feature>
<gene>
    <name evidence="2" type="ORF">CGGC5_v002621</name>
</gene>
<keyword evidence="3" id="KW-1185">Reference proteome</keyword>
<dbReference type="EMBL" id="ANPB02000001">
    <property type="protein sequence ID" value="KAF4491665.1"/>
    <property type="molecule type" value="Genomic_DNA"/>
</dbReference>
<keyword evidence="1" id="KW-1133">Transmembrane helix</keyword>
<comment type="caution">
    <text evidence="2">The sequence shown here is derived from an EMBL/GenBank/DDBJ whole genome shotgun (WGS) entry which is preliminary data.</text>
</comment>
<organism evidence="2 3">
    <name type="scientific">Colletotrichum fructicola (strain Nara gc5)</name>
    <name type="common">Anthracnose fungus</name>
    <name type="synonym">Colletotrichum gloeosporioides (strain Nara gc5)</name>
    <dbReference type="NCBI Taxonomy" id="1213859"/>
    <lineage>
        <taxon>Eukaryota</taxon>
        <taxon>Fungi</taxon>
        <taxon>Dikarya</taxon>
        <taxon>Ascomycota</taxon>
        <taxon>Pezizomycotina</taxon>
        <taxon>Sordariomycetes</taxon>
        <taxon>Hypocreomycetidae</taxon>
        <taxon>Glomerellales</taxon>
        <taxon>Glomerellaceae</taxon>
        <taxon>Colletotrichum</taxon>
        <taxon>Colletotrichum gloeosporioides species complex</taxon>
    </lineage>
</organism>
<sequence>MVTATRWEGYVVLIPVILSSMFYNSWLRRNVAYDRPPAGDPLHLTEDAITHELEVAEMTWRKIRGQSRPLREVVADATSLEAVTTYLVANDLLEHFCLSLMKSAVIAPVLLQTKRSNKRAQSTLSTVSDTWPRS</sequence>
<dbReference type="RefSeq" id="XP_066009792.1">
    <property type="nucleotide sequence ID" value="XM_066150998.1"/>
</dbReference>
<reference evidence="2 3" key="2">
    <citation type="submission" date="2020-04" db="EMBL/GenBank/DDBJ databases">
        <title>Genome sequencing and assembly of multiple isolates from the Colletotrichum gloeosporioides species complex.</title>
        <authorList>
            <person name="Gan P."/>
            <person name="Shirasu K."/>
        </authorList>
    </citation>
    <scope>NUCLEOTIDE SEQUENCE [LARGE SCALE GENOMIC DNA]</scope>
    <source>
        <strain evidence="2 3">Nara gc5</strain>
    </source>
</reference>
<keyword evidence="1" id="KW-0812">Transmembrane</keyword>
<dbReference type="Proteomes" id="UP000011096">
    <property type="component" value="Unassembled WGS sequence"/>
</dbReference>
<evidence type="ECO:0000313" key="2">
    <source>
        <dbReference type="EMBL" id="KAF4491665.1"/>
    </source>
</evidence>
<proteinExistence type="predicted"/>
<accession>A0A7J6JM47</accession>
<name>A0A7J6JM47_COLFN</name>
<evidence type="ECO:0000313" key="3">
    <source>
        <dbReference type="Proteomes" id="UP000011096"/>
    </source>
</evidence>
<dbReference type="AlphaFoldDB" id="A0A7J6JM47"/>
<dbReference type="InParanoid" id="A0A7J6JM47"/>
<reference evidence="2 3" key="1">
    <citation type="submission" date="2012-08" db="EMBL/GenBank/DDBJ databases">
        <authorList>
            <person name="Gan P.H.P."/>
            <person name="Ikeda K."/>
            <person name="Irieda H."/>
            <person name="Narusaka M."/>
            <person name="O'Connell R.J."/>
            <person name="Narusaka Y."/>
            <person name="Takano Y."/>
            <person name="Kubo Y."/>
            <person name="Shirasu K."/>
        </authorList>
    </citation>
    <scope>NUCLEOTIDE SEQUENCE [LARGE SCALE GENOMIC DNA]</scope>
    <source>
        <strain evidence="2 3">Nara gc5</strain>
    </source>
</reference>
<keyword evidence="1" id="KW-0472">Membrane</keyword>
<evidence type="ECO:0000256" key="1">
    <source>
        <dbReference type="SAM" id="Phobius"/>
    </source>
</evidence>